<dbReference type="InterPro" id="IPR003653">
    <property type="entry name" value="Peptidase_C48_C"/>
</dbReference>
<name>A0AAD9DC60_9STRA</name>
<keyword evidence="3 7" id="KW-0378">Hydrolase</keyword>
<feature type="region of interest" description="Disordered" evidence="5">
    <location>
        <begin position="302"/>
        <end position="344"/>
    </location>
</feature>
<dbReference type="AlphaFoldDB" id="A0AAD9DC60"/>
<gene>
    <name evidence="7" type="ORF">QTG54_006701</name>
</gene>
<dbReference type="Proteomes" id="UP001224775">
    <property type="component" value="Unassembled WGS sequence"/>
</dbReference>
<dbReference type="Gene3D" id="3.40.395.10">
    <property type="entry name" value="Adenoviral Proteinase, Chain A"/>
    <property type="match status" value="1"/>
</dbReference>
<dbReference type="GO" id="GO:0005634">
    <property type="term" value="C:nucleus"/>
    <property type="evidence" value="ECO:0007669"/>
    <property type="project" value="TreeGrafter"/>
</dbReference>
<accession>A0AAD9DC60</accession>
<sequence>MLSTSSSSSSSLSAAQKSQQQWEKKKRTLAAASSTSTSRRPSDLAWRSPLRLRLYGGASAVAVSARHLNDNRHGNDDYDGEIATDDDEENNHKNGHHNQNHSASRKMYLSPQMIKAIKSETEALPLPASLASVAMTLLNSTLLWDAYDATTDDDDNPNCNYDSSVKNNKPNNHEEEDEPTSSSNNFTARFQAAMTTTSNHHNHNDNDGDDLSKYFSGITINDEQQQRQATKLQFDNLCKGLITKGNHVMLSSWGEVRERLGEDFLFSTLGDDDVEEEGGVTSDAVGATATNKEAEVAAVTTPATTTTTTTPMSKQQRLRHHRSNLKSIPKKSHPTSPKPTQRRHTIKLKQALKRVAHGAKKKATMGLDAYKQIMLDRMGKSKYNQMFQQATISPAKDLTLLLDENAKSLDDRIEQLEATRRKTRQDEVLEKAEQERQARESASKLLRPLTPDETQIVKNAIYGIGPKAEVLASQDADSVQRESMHRLQPGHWLNDEIINYFLKNCLAKRDEKLCAKQSGRKRSHFFNSFFVQTMFDEKNSNYDLRGRYNYKNVRRWSKKVPGKDIFNLKYIFCPINLDNMHWTSACVFMEQKKIQYYDSMGGTDWGKLKGLLQYLKDEWKAKKGGEMDVSEWELVGCQESTPRQLNGFDCGVFTCMFADFVTKDCEPVFQQEHITQCRQRIALSIMKNCAIE</sequence>
<evidence type="ECO:0000256" key="5">
    <source>
        <dbReference type="SAM" id="MobiDB-lite"/>
    </source>
</evidence>
<feature type="compositionally biased region" description="Low complexity" evidence="5">
    <location>
        <begin position="1"/>
        <end position="21"/>
    </location>
</feature>
<feature type="compositionally biased region" description="Acidic residues" evidence="5">
    <location>
        <begin position="77"/>
        <end position="89"/>
    </location>
</feature>
<feature type="region of interest" description="Disordered" evidence="5">
    <location>
        <begin position="154"/>
        <end position="184"/>
    </location>
</feature>
<evidence type="ECO:0000256" key="4">
    <source>
        <dbReference type="ARBA" id="ARBA00022807"/>
    </source>
</evidence>
<feature type="domain" description="Ubiquitin-like protease family profile" evidence="6">
    <location>
        <begin position="477"/>
        <end position="661"/>
    </location>
</feature>
<evidence type="ECO:0000256" key="1">
    <source>
        <dbReference type="ARBA" id="ARBA00005234"/>
    </source>
</evidence>
<dbReference type="GO" id="GO:0006508">
    <property type="term" value="P:proteolysis"/>
    <property type="evidence" value="ECO:0007669"/>
    <property type="project" value="UniProtKB-KW"/>
</dbReference>
<dbReference type="InterPro" id="IPR038765">
    <property type="entry name" value="Papain-like_cys_pep_sf"/>
</dbReference>
<dbReference type="GO" id="GO:0016926">
    <property type="term" value="P:protein desumoylation"/>
    <property type="evidence" value="ECO:0007669"/>
    <property type="project" value="TreeGrafter"/>
</dbReference>
<proteinExistence type="inferred from homology"/>
<dbReference type="EMBL" id="JATAAI010000011">
    <property type="protein sequence ID" value="KAK1742136.1"/>
    <property type="molecule type" value="Genomic_DNA"/>
</dbReference>
<feature type="region of interest" description="Disordered" evidence="5">
    <location>
        <begin position="69"/>
        <end position="105"/>
    </location>
</feature>
<keyword evidence="2 7" id="KW-0645">Protease</keyword>
<dbReference type="EC" id="3.4.22.68" evidence="7"/>
<feature type="compositionally biased region" description="Basic residues" evidence="5">
    <location>
        <begin position="316"/>
        <end position="333"/>
    </location>
</feature>
<feature type="compositionally biased region" description="Low complexity" evidence="5">
    <location>
        <begin position="302"/>
        <end position="311"/>
    </location>
</feature>
<organism evidence="7 8">
    <name type="scientific">Skeletonema marinoi</name>
    <dbReference type="NCBI Taxonomy" id="267567"/>
    <lineage>
        <taxon>Eukaryota</taxon>
        <taxon>Sar</taxon>
        <taxon>Stramenopiles</taxon>
        <taxon>Ochrophyta</taxon>
        <taxon>Bacillariophyta</taxon>
        <taxon>Coscinodiscophyceae</taxon>
        <taxon>Thalassiosirophycidae</taxon>
        <taxon>Thalassiosirales</taxon>
        <taxon>Skeletonemataceae</taxon>
        <taxon>Skeletonema</taxon>
        <taxon>Skeletonema marinoi-dohrnii complex</taxon>
    </lineage>
</organism>
<dbReference type="PROSITE" id="PS50600">
    <property type="entry name" value="ULP_PROTEASE"/>
    <property type="match status" value="1"/>
</dbReference>
<dbReference type="Pfam" id="PF02902">
    <property type="entry name" value="Peptidase_C48"/>
    <property type="match status" value="1"/>
</dbReference>
<reference evidence="7" key="1">
    <citation type="submission" date="2023-06" db="EMBL/GenBank/DDBJ databases">
        <title>Survivors Of The Sea: Transcriptome response of Skeletonema marinoi to long-term dormancy.</title>
        <authorList>
            <person name="Pinder M.I.M."/>
            <person name="Kourtchenko O."/>
            <person name="Robertson E.K."/>
            <person name="Larsson T."/>
            <person name="Maumus F."/>
            <person name="Osuna-Cruz C.M."/>
            <person name="Vancaester E."/>
            <person name="Stenow R."/>
            <person name="Vandepoele K."/>
            <person name="Ploug H."/>
            <person name="Bruchert V."/>
            <person name="Godhe A."/>
            <person name="Topel M."/>
        </authorList>
    </citation>
    <scope>NUCLEOTIDE SEQUENCE</scope>
    <source>
        <strain evidence="7">R05AC</strain>
    </source>
</reference>
<feature type="region of interest" description="Disordered" evidence="5">
    <location>
        <begin position="1"/>
        <end position="43"/>
    </location>
</feature>
<feature type="region of interest" description="Disordered" evidence="5">
    <location>
        <begin position="421"/>
        <end position="442"/>
    </location>
</feature>
<dbReference type="PANTHER" id="PTHR12606:SF1">
    <property type="entry name" value="UBIQUITIN-LIKE-SPECIFIC PROTEASE 1A"/>
    <property type="match status" value="1"/>
</dbReference>
<protein>
    <submittedName>
        <fullName evidence="7">Ubiquitin-like-specific protease</fullName>
        <ecNumber evidence="7">3.4.22.68</ecNumber>
    </submittedName>
</protein>
<keyword evidence="8" id="KW-1185">Reference proteome</keyword>
<evidence type="ECO:0000313" key="7">
    <source>
        <dbReference type="EMBL" id="KAK1742136.1"/>
    </source>
</evidence>
<feature type="compositionally biased region" description="Low complexity" evidence="5">
    <location>
        <begin position="29"/>
        <end position="39"/>
    </location>
</feature>
<dbReference type="GO" id="GO:0016929">
    <property type="term" value="F:deSUMOylase activity"/>
    <property type="evidence" value="ECO:0007669"/>
    <property type="project" value="TreeGrafter"/>
</dbReference>
<dbReference type="SUPFAM" id="SSF54001">
    <property type="entry name" value="Cysteine proteinases"/>
    <property type="match status" value="1"/>
</dbReference>
<comment type="similarity">
    <text evidence="1">Belongs to the peptidase C48 family.</text>
</comment>
<evidence type="ECO:0000256" key="3">
    <source>
        <dbReference type="ARBA" id="ARBA00022801"/>
    </source>
</evidence>
<evidence type="ECO:0000256" key="2">
    <source>
        <dbReference type="ARBA" id="ARBA00022670"/>
    </source>
</evidence>
<evidence type="ECO:0000259" key="6">
    <source>
        <dbReference type="PROSITE" id="PS50600"/>
    </source>
</evidence>
<keyword evidence="4" id="KW-0788">Thiol protease</keyword>
<evidence type="ECO:0000313" key="8">
    <source>
        <dbReference type="Proteomes" id="UP001224775"/>
    </source>
</evidence>
<comment type="caution">
    <text evidence="7">The sequence shown here is derived from an EMBL/GenBank/DDBJ whole genome shotgun (WGS) entry which is preliminary data.</text>
</comment>
<dbReference type="PANTHER" id="PTHR12606">
    <property type="entry name" value="SENTRIN/SUMO-SPECIFIC PROTEASE"/>
    <property type="match status" value="1"/>
</dbReference>